<accession>A0AC34F141</accession>
<dbReference type="Proteomes" id="UP000887579">
    <property type="component" value="Unplaced"/>
</dbReference>
<dbReference type="WBParaSite" id="ES5_v2.g10605.t1">
    <property type="protein sequence ID" value="ES5_v2.g10605.t1"/>
    <property type="gene ID" value="ES5_v2.g10605"/>
</dbReference>
<name>A0AC34F141_9BILA</name>
<evidence type="ECO:0000313" key="2">
    <source>
        <dbReference type="WBParaSite" id="ES5_v2.g10605.t1"/>
    </source>
</evidence>
<sequence length="327" mass="37401">MSSSDEYTNYSPRRSRSDSPSPLHDQPSGSNSRSRTRSVTPAPAVSVPIVNAKDLLPATLPSADRAQLRIILSTEEKSLYESMAKGTLCSKNSEWLDKVARVESVANRAPYLQRDFRKGEGQLVIREQSLIEQHDMLYRTLGVASLIGKDGHDQDQVKNCMSSLLSMMIHSVTVWRRWMALDNLGIPRQAIPGSSTMLLDLKEHDNPNKDGDKIHYLFGPVAEKDIERQIKDRKKAKERREADKPRFVTLFYGCTRENITTSPPLFIFPNPQHWLFRSSQSSYRQRPPQTSRNGDDRRKTTERPPKRKYEYRRDKGGPSTSKKSRKD</sequence>
<protein>
    <submittedName>
        <fullName evidence="2">Gag protein</fullName>
    </submittedName>
</protein>
<organism evidence="1 2">
    <name type="scientific">Panagrolaimus sp. ES5</name>
    <dbReference type="NCBI Taxonomy" id="591445"/>
    <lineage>
        <taxon>Eukaryota</taxon>
        <taxon>Metazoa</taxon>
        <taxon>Ecdysozoa</taxon>
        <taxon>Nematoda</taxon>
        <taxon>Chromadorea</taxon>
        <taxon>Rhabditida</taxon>
        <taxon>Tylenchina</taxon>
        <taxon>Panagrolaimomorpha</taxon>
        <taxon>Panagrolaimoidea</taxon>
        <taxon>Panagrolaimidae</taxon>
        <taxon>Panagrolaimus</taxon>
    </lineage>
</organism>
<proteinExistence type="predicted"/>
<reference evidence="2" key="1">
    <citation type="submission" date="2022-11" db="UniProtKB">
        <authorList>
            <consortium name="WormBaseParasite"/>
        </authorList>
    </citation>
    <scope>IDENTIFICATION</scope>
</reference>
<evidence type="ECO:0000313" key="1">
    <source>
        <dbReference type="Proteomes" id="UP000887579"/>
    </source>
</evidence>